<dbReference type="AlphaFoldDB" id="A0A7S0ZCS2"/>
<feature type="compositionally biased region" description="Low complexity" evidence="1">
    <location>
        <begin position="107"/>
        <end position="123"/>
    </location>
</feature>
<feature type="compositionally biased region" description="Low complexity" evidence="1">
    <location>
        <begin position="403"/>
        <end position="412"/>
    </location>
</feature>
<gene>
    <name evidence="2" type="ORF">TOLI1172_LOCUS2100</name>
</gene>
<dbReference type="EMBL" id="HBFP01002934">
    <property type="protein sequence ID" value="CAD8817711.1"/>
    <property type="molecule type" value="Transcribed_RNA"/>
</dbReference>
<sequence length="449" mass="49469">MMPEDKVFMNTNHSSTMNNTNNPQRKQSSIPINKQQQKPQQHVVHPRTTVNSSTQLSPPTIKQQHPQPAVKSQPQQKVSNQLPRPSNSQAQTFHSIQHKQPQPVPTRPQQQQQPKPQQQPRRQGVPASGVSNIYRVNAQQASRNGPRASEIKSTFESSQKVVYEVLHEVPETDKALKNTNDAFQVSEYPLTPLFKQDRSNVPADKARASSFTMFETPSCGNPNRSPLHSSTVRSPVRSQSANYEHSAGSQSMLRTGGHLGSFLSESEGSQSGVISERRNHSSVGNSGKLNDSSGSIGTGSGKQNRLQNKSVMMMKSSGLVSGKGIKKTSKRQTSTVGMEDEFEDAVKVHEKLMTSAHSIGRNEGRHSGMRRAMSDVKVEMNGDVKDQKKDKRKSSYQSGSFGGNVNSTGNGNSRKDLRSSRMFVSGKIQSSNPFKDFISRLSGNRHSKV</sequence>
<feature type="region of interest" description="Disordered" evidence="1">
    <location>
        <begin position="214"/>
        <end position="338"/>
    </location>
</feature>
<feature type="compositionally biased region" description="Low complexity" evidence="1">
    <location>
        <begin position="9"/>
        <end position="22"/>
    </location>
</feature>
<feature type="compositionally biased region" description="Polar residues" evidence="1">
    <location>
        <begin position="23"/>
        <end position="33"/>
    </location>
</feature>
<feature type="compositionally biased region" description="Polar residues" evidence="1">
    <location>
        <begin position="48"/>
        <end position="99"/>
    </location>
</feature>
<evidence type="ECO:0000313" key="2">
    <source>
        <dbReference type="EMBL" id="CAD8817711.1"/>
    </source>
</evidence>
<feature type="region of interest" description="Disordered" evidence="1">
    <location>
        <begin position="1"/>
        <end position="129"/>
    </location>
</feature>
<name>A0A7S0ZCS2_9RHOD</name>
<feature type="region of interest" description="Disordered" evidence="1">
    <location>
        <begin position="378"/>
        <end position="449"/>
    </location>
</feature>
<feature type="compositionally biased region" description="Polar residues" evidence="1">
    <location>
        <begin position="214"/>
        <end position="253"/>
    </location>
</feature>
<protein>
    <submittedName>
        <fullName evidence="2">Uncharacterized protein</fullName>
    </submittedName>
</protein>
<proteinExistence type="predicted"/>
<reference evidence="2" key="1">
    <citation type="submission" date="2021-01" db="EMBL/GenBank/DDBJ databases">
        <authorList>
            <person name="Corre E."/>
            <person name="Pelletier E."/>
            <person name="Niang G."/>
            <person name="Scheremetjew M."/>
            <person name="Finn R."/>
            <person name="Kale V."/>
            <person name="Holt S."/>
            <person name="Cochrane G."/>
            <person name="Meng A."/>
            <person name="Brown T."/>
            <person name="Cohen L."/>
        </authorList>
    </citation>
    <scope>NUCLEOTIDE SEQUENCE</scope>
    <source>
        <strain evidence="2">CCMP3278</strain>
    </source>
</reference>
<feature type="compositionally biased region" description="Low complexity" evidence="1">
    <location>
        <begin position="34"/>
        <end position="43"/>
    </location>
</feature>
<feature type="compositionally biased region" description="Polar residues" evidence="1">
    <location>
        <begin position="281"/>
        <end position="310"/>
    </location>
</feature>
<feature type="compositionally biased region" description="Polar residues" evidence="1">
    <location>
        <begin position="263"/>
        <end position="273"/>
    </location>
</feature>
<organism evidence="2">
    <name type="scientific">Timspurckia oligopyrenoides</name>
    <dbReference type="NCBI Taxonomy" id="708627"/>
    <lineage>
        <taxon>Eukaryota</taxon>
        <taxon>Rhodophyta</taxon>
        <taxon>Bangiophyceae</taxon>
        <taxon>Porphyridiales</taxon>
        <taxon>Porphyridiaceae</taxon>
        <taxon>Timspurckia</taxon>
    </lineage>
</organism>
<feature type="compositionally biased region" description="Basic and acidic residues" evidence="1">
    <location>
        <begin position="378"/>
        <end position="389"/>
    </location>
</feature>
<accession>A0A7S0ZCS2</accession>
<evidence type="ECO:0000256" key="1">
    <source>
        <dbReference type="SAM" id="MobiDB-lite"/>
    </source>
</evidence>